<dbReference type="SMART" id="SM00448">
    <property type="entry name" value="REC"/>
    <property type="match status" value="1"/>
</dbReference>
<evidence type="ECO:0000259" key="4">
    <source>
        <dbReference type="PROSITE" id="PS50043"/>
    </source>
</evidence>
<name>A0A4V3HFQ0_9BURK</name>
<accession>A0A4V3HFQ0</accession>
<dbReference type="SUPFAM" id="SSF46894">
    <property type="entry name" value="C-terminal effector domain of the bipartite response regulators"/>
    <property type="match status" value="1"/>
</dbReference>
<comment type="caution">
    <text evidence="6">The sequence shown here is derived from an EMBL/GenBank/DDBJ whole genome shotgun (WGS) entry which is preliminary data.</text>
</comment>
<dbReference type="GO" id="GO:0003677">
    <property type="term" value="F:DNA binding"/>
    <property type="evidence" value="ECO:0007669"/>
    <property type="project" value="UniProtKB-KW"/>
</dbReference>
<feature type="modified residue" description="4-aspartylphosphate" evidence="3">
    <location>
        <position position="54"/>
    </location>
</feature>
<dbReference type="RefSeq" id="WP_134189613.1">
    <property type="nucleotide sequence ID" value="NZ_JBHLUW010000027.1"/>
</dbReference>
<dbReference type="CDD" id="cd06170">
    <property type="entry name" value="LuxR_C_like"/>
    <property type="match status" value="1"/>
</dbReference>
<proteinExistence type="predicted"/>
<dbReference type="PROSITE" id="PS50043">
    <property type="entry name" value="HTH_LUXR_2"/>
    <property type="match status" value="1"/>
</dbReference>
<dbReference type="InterPro" id="IPR051015">
    <property type="entry name" value="EvgA-like"/>
</dbReference>
<dbReference type="PROSITE" id="PS50110">
    <property type="entry name" value="RESPONSE_REGULATORY"/>
    <property type="match status" value="1"/>
</dbReference>
<evidence type="ECO:0000259" key="5">
    <source>
        <dbReference type="PROSITE" id="PS50110"/>
    </source>
</evidence>
<evidence type="ECO:0000313" key="6">
    <source>
        <dbReference type="EMBL" id="TDY54567.1"/>
    </source>
</evidence>
<evidence type="ECO:0000256" key="3">
    <source>
        <dbReference type="PROSITE-ProRule" id="PRU00169"/>
    </source>
</evidence>
<dbReference type="PROSITE" id="PS00622">
    <property type="entry name" value="HTH_LUXR_1"/>
    <property type="match status" value="1"/>
</dbReference>
<dbReference type="Pfam" id="PF00196">
    <property type="entry name" value="GerE"/>
    <property type="match status" value="1"/>
</dbReference>
<dbReference type="Pfam" id="PF00072">
    <property type="entry name" value="Response_reg"/>
    <property type="match status" value="1"/>
</dbReference>
<gene>
    <name evidence="6" type="ORF">BX592_10123</name>
</gene>
<dbReference type="PRINTS" id="PR00038">
    <property type="entry name" value="HTHLUXR"/>
</dbReference>
<dbReference type="CDD" id="cd17535">
    <property type="entry name" value="REC_NarL-like"/>
    <property type="match status" value="1"/>
</dbReference>
<feature type="domain" description="HTH luxR-type" evidence="4">
    <location>
        <begin position="142"/>
        <end position="207"/>
    </location>
</feature>
<evidence type="ECO:0000256" key="1">
    <source>
        <dbReference type="ARBA" id="ARBA00022553"/>
    </source>
</evidence>
<reference evidence="6 7" key="1">
    <citation type="submission" date="2019-03" db="EMBL/GenBank/DDBJ databases">
        <title>Genomic Encyclopedia of Type Strains, Phase III (KMG-III): the genomes of soil and plant-associated and newly described type strains.</title>
        <authorList>
            <person name="Whitman W."/>
        </authorList>
    </citation>
    <scope>NUCLEOTIDE SEQUENCE [LARGE SCALE GENOMIC DNA]</scope>
    <source>
        <strain evidence="6 7">LMG 29544</strain>
    </source>
</reference>
<dbReference type="Gene3D" id="1.10.10.10">
    <property type="entry name" value="Winged helix-like DNA-binding domain superfamily/Winged helix DNA-binding domain"/>
    <property type="match status" value="1"/>
</dbReference>
<dbReference type="GO" id="GO:0006355">
    <property type="term" value="P:regulation of DNA-templated transcription"/>
    <property type="evidence" value="ECO:0007669"/>
    <property type="project" value="InterPro"/>
</dbReference>
<dbReference type="PANTHER" id="PTHR45566:SF2">
    <property type="entry name" value="NARL SUBFAMILY"/>
    <property type="match status" value="1"/>
</dbReference>
<evidence type="ECO:0000256" key="2">
    <source>
        <dbReference type="ARBA" id="ARBA00023125"/>
    </source>
</evidence>
<dbReference type="Proteomes" id="UP000295509">
    <property type="component" value="Unassembled WGS sequence"/>
</dbReference>
<evidence type="ECO:0000313" key="7">
    <source>
        <dbReference type="Proteomes" id="UP000295509"/>
    </source>
</evidence>
<organism evidence="6 7">
    <name type="scientific">Paraburkholderia rhizosphaerae</name>
    <dbReference type="NCBI Taxonomy" id="480658"/>
    <lineage>
        <taxon>Bacteria</taxon>
        <taxon>Pseudomonadati</taxon>
        <taxon>Pseudomonadota</taxon>
        <taxon>Betaproteobacteria</taxon>
        <taxon>Burkholderiales</taxon>
        <taxon>Burkholderiaceae</taxon>
        <taxon>Paraburkholderia</taxon>
    </lineage>
</organism>
<protein>
    <submittedName>
        <fullName evidence="6">LuxR family two component transcriptional regulator</fullName>
    </submittedName>
</protein>
<dbReference type="Gene3D" id="3.40.50.2300">
    <property type="match status" value="1"/>
</dbReference>
<dbReference type="InterPro" id="IPR001789">
    <property type="entry name" value="Sig_transdc_resp-reg_receiver"/>
</dbReference>
<feature type="domain" description="Response regulatory" evidence="5">
    <location>
        <begin position="3"/>
        <end position="119"/>
    </location>
</feature>
<keyword evidence="2" id="KW-0238">DNA-binding</keyword>
<dbReference type="InterPro" id="IPR058245">
    <property type="entry name" value="NreC/VraR/RcsB-like_REC"/>
</dbReference>
<keyword evidence="7" id="KW-1185">Reference proteome</keyword>
<dbReference type="EMBL" id="SORE01000001">
    <property type="protein sequence ID" value="TDY54567.1"/>
    <property type="molecule type" value="Genomic_DNA"/>
</dbReference>
<dbReference type="OrthoDB" id="9816469at2"/>
<dbReference type="AlphaFoldDB" id="A0A4V3HFQ0"/>
<dbReference type="SUPFAM" id="SSF52172">
    <property type="entry name" value="CheY-like"/>
    <property type="match status" value="1"/>
</dbReference>
<dbReference type="InterPro" id="IPR036388">
    <property type="entry name" value="WH-like_DNA-bd_sf"/>
</dbReference>
<dbReference type="GO" id="GO:0000160">
    <property type="term" value="P:phosphorelay signal transduction system"/>
    <property type="evidence" value="ECO:0007669"/>
    <property type="project" value="InterPro"/>
</dbReference>
<dbReference type="InterPro" id="IPR016032">
    <property type="entry name" value="Sig_transdc_resp-reg_C-effctor"/>
</dbReference>
<dbReference type="InterPro" id="IPR000792">
    <property type="entry name" value="Tscrpt_reg_LuxR_C"/>
</dbReference>
<keyword evidence="1 3" id="KW-0597">Phosphoprotein</keyword>
<dbReference type="PANTHER" id="PTHR45566">
    <property type="entry name" value="HTH-TYPE TRANSCRIPTIONAL REGULATOR YHJB-RELATED"/>
    <property type="match status" value="1"/>
</dbReference>
<dbReference type="SMART" id="SM00421">
    <property type="entry name" value="HTH_LUXR"/>
    <property type="match status" value="1"/>
</dbReference>
<sequence length="213" mass="23317">MTTVMIVDDHPALRLVIRTHLTQVANIADIVEADNGQEAVEMTRQHLPDLAILDLDIPRINGLDVIPRLRLAHPEIRVMILSGHDTSTFVQRAVRAGAQGFVSKTQDIREIVRGVEAILSGYSVFPVTSGTIVAPIVGEVSEHDKLDLLSDKELVVLQMLAKGMSNKTIGEALFISNKTVSSHKTRILQKLGVETLVDLVDFARRCGIASTQQ</sequence>
<dbReference type="InterPro" id="IPR011006">
    <property type="entry name" value="CheY-like_superfamily"/>
</dbReference>